<dbReference type="AlphaFoldDB" id="A0A1V9V920"/>
<sequence length="140" mass="16520">MSIVKKISFLFILSLILMSIIGYWTDSINSKRMDNLVKEKYLKVIEDIFRNIENKNYINSLIEKNYLVKLEEFTKTNEETIYKQTYTFGQIEILKKAFDDEFIIKIDYLDDSFVLKTPNEQNLNDKTIGITIVINLLSSK</sequence>
<organism evidence="2 3">
    <name type="scientific">Aliarcobacter cryaerophilus</name>
    <dbReference type="NCBI Taxonomy" id="28198"/>
    <lineage>
        <taxon>Bacteria</taxon>
        <taxon>Pseudomonadati</taxon>
        <taxon>Campylobacterota</taxon>
        <taxon>Epsilonproteobacteria</taxon>
        <taxon>Campylobacterales</taxon>
        <taxon>Arcobacteraceae</taxon>
        <taxon>Aliarcobacter</taxon>
    </lineage>
</organism>
<keyword evidence="1" id="KW-1133">Transmembrane helix</keyword>
<proteinExistence type="predicted"/>
<evidence type="ECO:0000313" key="2">
    <source>
        <dbReference type="EMBL" id="OQR40597.1"/>
    </source>
</evidence>
<comment type="caution">
    <text evidence="2">The sequence shown here is derived from an EMBL/GenBank/DDBJ whole genome shotgun (WGS) entry which is preliminary data.</text>
</comment>
<keyword evidence="1" id="KW-0472">Membrane</keyword>
<gene>
    <name evidence="2" type="ORF">AS859_10765</name>
</gene>
<reference evidence="2 3" key="1">
    <citation type="submission" date="2017-04" db="EMBL/GenBank/DDBJ databases">
        <title>Accumulation and expression of multiple antibiotic resistance genes in Arcobacter cryaerophilus that thrives in sewage.</title>
        <authorList>
            <person name="Millar J.A."/>
            <person name="Raghavan R."/>
        </authorList>
    </citation>
    <scope>NUCLEOTIDE SEQUENCE [LARGE SCALE GENOMIC DNA]</scope>
    <source>
        <strain evidence="2 3">AZT-1</strain>
    </source>
</reference>
<keyword evidence="1" id="KW-0812">Transmembrane</keyword>
<dbReference type="Proteomes" id="UP000192599">
    <property type="component" value="Unassembled WGS sequence"/>
</dbReference>
<dbReference type="EMBL" id="LNTC01000326">
    <property type="protein sequence ID" value="OQR40597.1"/>
    <property type="molecule type" value="Genomic_DNA"/>
</dbReference>
<feature type="transmembrane region" description="Helical" evidence="1">
    <location>
        <begin position="7"/>
        <end position="25"/>
    </location>
</feature>
<evidence type="ECO:0000313" key="3">
    <source>
        <dbReference type="Proteomes" id="UP000192599"/>
    </source>
</evidence>
<protein>
    <submittedName>
        <fullName evidence="2">Uncharacterized protein</fullName>
    </submittedName>
</protein>
<accession>A0A1V9V920</accession>
<name>A0A1V9V920_9BACT</name>
<evidence type="ECO:0000256" key="1">
    <source>
        <dbReference type="SAM" id="Phobius"/>
    </source>
</evidence>